<evidence type="ECO:0000256" key="1">
    <source>
        <dbReference type="SAM" id="MobiDB-lite"/>
    </source>
</evidence>
<dbReference type="KEGG" id="sroi:IAG44_37610"/>
<keyword evidence="2" id="KW-1133">Transmembrane helix</keyword>
<gene>
    <name evidence="4" type="ORF">IAG44_37610</name>
</gene>
<dbReference type="EMBL" id="CP060828">
    <property type="protein sequence ID" value="QNP74611.1"/>
    <property type="molecule type" value="Genomic_DNA"/>
</dbReference>
<name>A0A7H0IP95_9ACTN</name>
<sequence>MSRTQYSTSRRARSLALLAATAFATSAAPLLFAAPANATTGADCSAATIQYRLAGGDWTSTGGFRTWSSGLDKVEVRLAAGQQIGADCKYPVSLAEYTTEGPSWATSGTQTLVDKATVYLGADDVAGQDDTGRTWQQLSVKTPDCYGQIDLYGDDVTYDGGTGEGHGPAPYQPGNVATPQHLIAAWNGGDKKCAAEETPSTPPSTPGVPEEPSTPPASPTPTPPSAGEVTPPAPTTPGSDETPPTTPEVPPLTSTPPATPSPSPSASTPPLAETGASTPVGPIAGGAAAVVAIGAGALYFANRRKKGAAQ</sequence>
<dbReference type="PRINTS" id="PR01217">
    <property type="entry name" value="PRICHEXTENSN"/>
</dbReference>
<organism evidence="4 5">
    <name type="scientific">Streptomyces roseirectus</name>
    <dbReference type="NCBI Taxonomy" id="2768066"/>
    <lineage>
        <taxon>Bacteria</taxon>
        <taxon>Bacillati</taxon>
        <taxon>Actinomycetota</taxon>
        <taxon>Actinomycetes</taxon>
        <taxon>Kitasatosporales</taxon>
        <taxon>Streptomycetaceae</taxon>
        <taxon>Streptomyces</taxon>
    </lineage>
</organism>
<feature type="transmembrane region" description="Helical" evidence="2">
    <location>
        <begin position="280"/>
        <end position="301"/>
    </location>
</feature>
<dbReference type="NCBIfam" id="TIGR01167">
    <property type="entry name" value="LPXTG_anchor"/>
    <property type="match status" value="1"/>
</dbReference>
<evidence type="ECO:0000256" key="3">
    <source>
        <dbReference type="SAM" id="SignalP"/>
    </source>
</evidence>
<feature type="region of interest" description="Disordered" evidence="1">
    <location>
        <begin position="192"/>
        <end position="283"/>
    </location>
</feature>
<keyword evidence="5" id="KW-1185">Reference proteome</keyword>
<dbReference type="AlphaFoldDB" id="A0A7H0IP95"/>
<feature type="compositionally biased region" description="Pro residues" evidence="1">
    <location>
        <begin position="212"/>
        <end position="224"/>
    </location>
</feature>
<keyword evidence="3" id="KW-0732">Signal</keyword>
<accession>A0A7H0IP95</accession>
<keyword evidence="2" id="KW-0472">Membrane</keyword>
<reference evidence="4 5" key="1">
    <citation type="submission" date="2020-08" db="EMBL/GenBank/DDBJ databases">
        <title>A novel species.</title>
        <authorList>
            <person name="Gao J."/>
        </authorList>
    </citation>
    <scope>NUCLEOTIDE SEQUENCE [LARGE SCALE GENOMIC DNA]</scope>
    <source>
        <strain evidence="4 5">CRXT-G-22</strain>
    </source>
</reference>
<evidence type="ECO:0000313" key="5">
    <source>
        <dbReference type="Proteomes" id="UP000516052"/>
    </source>
</evidence>
<proteinExistence type="predicted"/>
<evidence type="ECO:0000256" key="2">
    <source>
        <dbReference type="SAM" id="Phobius"/>
    </source>
</evidence>
<feature type="compositionally biased region" description="Pro residues" evidence="1">
    <location>
        <begin position="244"/>
        <end position="263"/>
    </location>
</feature>
<keyword evidence="2" id="KW-0812">Transmembrane</keyword>
<protein>
    <submittedName>
        <fullName evidence="4">LPXTG cell wall anchor domain-containing protein</fullName>
    </submittedName>
</protein>
<dbReference type="Proteomes" id="UP000516052">
    <property type="component" value="Chromosome"/>
</dbReference>
<dbReference type="RefSeq" id="WP_187751535.1">
    <property type="nucleotide sequence ID" value="NZ_CP060828.1"/>
</dbReference>
<dbReference type="NCBIfam" id="NF041528">
    <property type="entry name" value="strep_LAETG"/>
    <property type="match status" value="1"/>
</dbReference>
<feature type="chain" id="PRO_5039267391" evidence="3">
    <location>
        <begin position="34"/>
        <end position="310"/>
    </location>
</feature>
<feature type="region of interest" description="Disordered" evidence="1">
    <location>
        <begin position="157"/>
        <end position="176"/>
    </location>
</feature>
<evidence type="ECO:0000313" key="4">
    <source>
        <dbReference type="EMBL" id="QNP74611.1"/>
    </source>
</evidence>
<feature type="signal peptide" evidence="3">
    <location>
        <begin position="1"/>
        <end position="33"/>
    </location>
</feature>